<dbReference type="Pfam" id="PF17937">
    <property type="entry name" value="TetR_C_28"/>
    <property type="match status" value="1"/>
</dbReference>
<comment type="caution">
    <text evidence="6">The sequence shown here is derived from an EMBL/GenBank/DDBJ whole genome shotgun (WGS) entry which is preliminary data.</text>
</comment>
<organism evidence="6 7">
    <name type="scientific">Pseudaminobacter soli</name>
    <name type="common">ex Zhang et al. 2022</name>
    <dbReference type="NCBI Taxonomy" id="2831468"/>
    <lineage>
        <taxon>Bacteria</taxon>
        <taxon>Pseudomonadati</taxon>
        <taxon>Pseudomonadota</taxon>
        <taxon>Alphaproteobacteria</taxon>
        <taxon>Hyphomicrobiales</taxon>
        <taxon>Phyllobacteriaceae</taxon>
        <taxon>Pseudaminobacter</taxon>
    </lineage>
</organism>
<dbReference type="Pfam" id="PF00440">
    <property type="entry name" value="TetR_N"/>
    <property type="match status" value="1"/>
</dbReference>
<dbReference type="EMBL" id="JAGWCR010000015">
    <property type="protein sequence ID" value="MBS3651713.1"/>
    <property type="molecule type" value="Genomic_DNA"/>
</dbReference>
<dbReference type="GO" id="GO:0003677">
    <property type="term" value="F:DNA binding"/>
    <property type="evidence" value="ECO:0007669"/>
    <property type="project" value="UniProtKB-UniRule"/>
</dbReference>
<dbReference type="InterPro" id="IPR009057">
    <property type="entry name" value="Homeodomain-like_sf"/>
</dbReference>
<evidence type="ECO:0000256" key="3">
    <source>
        <dbReference type="ARBA" id="ARBA00023163"/>
    </source>
</evidence>
<keyword evidence="3" id="KW-0804">Transcription</keyword>
<evidence type="ECO:0000313" key="6">
    <source>
        <dbReference type="EMBL" id="MBS3651713.1"/>
    </source>
</evidence>
<dbReference type="Proteomes" id="UP000680348">
    <property type="component" value="Unassembled WGS sequence"/>
</dbReference>
<keyword evidence="1" id="KW-0805">Transcription regulation</keyword>
<accession>A0A942E5W4</accession>
<feature type="domain" description="HTH tetR-type" evidence="5">
    <location>
        <begin position="1"/>
        <end position="61"/>
    </location>
</feature>
<dbReference type="PRINTS" id="PR00455">
    <property type="entry name" value="HTHTETR"/>
</dbReference>
<keyword evidence="2 4" id="KW-0238">DNA-binding</keyword>
<evidence type="ECO:0000256" key="2">
    <source>
        <dbReference type="ARBA" id="ARBA00023125"/>
    </source>
</evidence>
<evidence type="ECO:0000256" key="4">
    <source>
        <dbReference type="PROSITE-ProRule" id="PRU00335"/>
    </source>
</evidence>
<sequence>MIDQDKILDAAEVVVARDGAARLTLDAVAIEAGISKASVIYDYKSKQALIKAVIERRVAEEHATLRQAIQNLGAVPDAHIRGRIAVASNSMPDDTRAVAINLCSALAQDAELLGSMHEAYRKEVAAILETSTNPQAALLAFLAVEGLRTLEFLGLLAWTEPERTQILRGIEALVSAPDHSLVAARATRIN</sequence>
<dbReference type="InterPro" id="IPR001647">
    <property type="entry name" value="HTH_TetR"/>
</dbReference>
<evidence type="ECO:0000259" key="5">
    <source>
        <dbReference type="PROSITE" id="PS50977"/>
    </source>
</evidence>
<dbReference type="InterPro" id="IPR041479">
    <property type="entry name" value="TetR_CgmR_C"/>
</dbReference>
<evidence type="ECO:0000313" key="7">
    <source>
        <dbReference type="Proteomes" id="UP000680348"/>
    </source>
</evidence>
<gene>
    <name evidence="6" type="ORF">KEU06_24135</name>
</gene>
<keyword evidence="7" id="KW-1185">Reference proteome</keyword>
<dbReference type="PROSITE" id="PS50977">
    <property type="entry name" value="HTH_TETR_2"/>
    <property type="match status" value="1"/>
</dbReference>
<evidence type="ECO:0000256" key="1">
    <source>
        <dbReference type="ARBA" id="ARBA00023015"/>
    </source>
</evidence>
<dbReference type="PANTHER" id="PTHR47506">
    <property type="entry name" value="TRANSCRIPTIONAL REGULATORY PROTEIN"/>
    <property type="match status" value="1"/>
</dbReference>
<dbReference type="PANTHER" id="PTHR47506:SF1">
    <property type="entry name" value="HTH-TYPE TRANSCRIPTIONAL REGULATOR YJDC"/>
    <property type="match status" value="1"/>
</dbReference>
<dbReference type="Gene3D" id="1.10.357.10">
    <property type="entry name" value="Tetracycline Repressor, domain 2"/>
    <property type="match status" value="1"/>
</dbReference>
<reference evidence="6" key="1">
    <citation type="submission" date="2021-04" db="EMBL/GenBank/DDBJ databases">
        <title>Pseudaminobacter soli sp. nov., isolated from paddy soil contaminated by heavy metals.</title>
        <authorList>
            <person name="Zhang K."/>
        </authorList>
    </citation>
    <scope>NUCLEOTIDE SEQUENCE</scope>
    <source>
        <strain evidence="6">19-2017</strain>
    </source>
</reference>
<name>A0A942E5W4_9HYPH</name>
<protein>
    <submittedName>
        <fullName evidence="6">TetR family transcriptional regulator</fullName>
    </submittedName>
</protein>
<feature type="DNA-binding region" description="H-T-H motif" evidence="4">
    <location>
        <begin position="24"/>
        <end position="43"/>
    </location>
</feature>
<dbReference type="SUPFAM" id="SSF46689">
    <property type="entry name" value="Homeodomain-like"/>
    <property type="match status" value="1"/>
</dbReference>
<dbReference type="AlphaFoldDB" id="A0A942E5W4"/>
<proteinExistence type="predicted"/>